<feature type="region of interest" description="Disordered" evidence="1">
    <location>
        <begin position="1"/>
        <end position="37"/>
    </location>
</feature>
<name>A0A2J8A5I2_9CHLO</name>
<proteinExistence type="predicted"/>
<organism evidence="2 3">
    <name type="scientific">Tetrabaena socialis</name>
    <dbReference type="NCBI Taxonomy" id="47790"/>
    <lineage>
        <taxon>Eukaryota</taxon>
        <taxon>Viridiplantae</taxon>
        <taxon>Chlorophyta</taxon>
        <taxon>core chlorophytes</taxon>
        <taxon>Chlorophyceae</taxon>
        <taxon>CS clade</taxon>
        <taxon>Chlamydomonadales</taxon>
        <taxon>Tetrabaenaceae</taxon>
        <taxon>Tetrabaena</taxon>
    </lineage>
</organism>
<dbReference type="Proteomes" id="UP000236333">
    <property type="component" value="Unassembled WGS sequence"/>
</dbReference>
<protein>
    <submittedName>
        <fullName evidence="2">Uncharacterized protein</fullName>
    </submittedName>
</protein>
<keyword evidence="3" id="KW-1185">Reference proteome</keyword>
<reference evidence="2 3" key="1">
    <citation type="journal article" date="2017" name="Mol. Biol. Evol.">
        <title>The 4-celled Tetrabaena socialis nuclear genome reveals the essential components for genetic control of cell number at the origin of multicellularity in the volvocine lineage.</title>
        <authorList>
            <person name="Featherston J."/>
            <person name="Arakaki Y."/>
            <person name="Hanschen E.R."/>
            <person name="Ferris P.J."/>
            <person name="Michod R.E."/>
            <person name="Olson B.J.S.C."/>
            <person name="Nozaki H."/>
            <person name="Durand P.M."/>
        </authorList>
    </citation>
    <scope>NUCLEOTIDE SEQUENCE [LARGE SCALE GENOMIC DNA]</scope>
    <source>
        <strain evidence="2 3">NIES-571</strain>
    </source>
</reference>
<accession>A0A2J8A5I2</accession>
<sequence>MLGPPEGHKKGHNKQQYPLPQRASGPNHARPGGHPAAVLRQKALRAIAFGGAALAGGEQ</sequence>
<evidence type="ECO:0000313" key="3">
    <source>
        <dbReference type="Proteomes" id="UP000236333"/>
    </source>
</evidence>
<dbReference type="EMBL" id="PGGS01000163">
    <property type="protein sequence ID" value="PNH07757.1"/>
    <property type="molecule type" value="Genomic_DNA"/>
</dbReference>
<gene>
    <name evidence="2" type="ORF">TSOC_005775</name>
</gene>
<comment type="caution">
    <text evidence="2">The sequence shown here is derived from an EMBL/GenBank/DDBJ whole genome shotgun (WGS) entry which is preliminary data.</text>
</comment>
<dbReference type="AlphaFoldDB" id="A0A2J8A5I2"/>
<evidence type="ECO:0000256" key="1">
    <source>
        <dbReference type="SAM" id="MobiDB-lite"/>
    </source>
</evidence>
<evidence type="ECO:0000313" key="2">
    <source>
        <dbReference type="EMBL" id="PNH07757.1"/>
    </source>
</evidence>